<keyword evidence="5 7" id="KW-0808">Transferase</keyword>
<evidence type="ECO:0000313" key="7">
    <source>
        <dbReference type="EMBL" id="SQD79747.1"/>
    </source>
</evidence>
<keyword evidence="8" id="KW-1185">Reference proteome</keyword>
<reference evidence="8" key="1">
    <citation type="submission" date="2018-05" db="EMBL/GenBank/DDBJ databases">
        <authorList>
            <person name="Cea G.-C."/>
            <person name="William W."/>
        </authorList>
    </citation>
    <scope>NUCLEOTIDE SEQUENCE [LARGE SCALE GENOMIC DNA]</scope>
    <source>
        <strain evidence="8">DB21MT 5</strain>
    </source>
</reference>
<dbReference type="Proteomes" id="UP000250163">
    <property type="component" value="Chromosome MORIYA"/>
</dbReference>
<accession>A0A330LS17</accession>
<comment type="function">
    <text evidence="5">Catalyzes the phosphorylation of the 3'-hydroxyl group of dephosphocoenzyme A to form coenzyme A.</text>
</comment>
<dbReference type="Pfam" id="PF01121">
    <property type="entry name" value="CoaE"/>
    <property type="match status" value="1"/>
</dbReference>
<comment type="catalytic activity">
    <reaction evidence="5">
        <text>3'-dephospho-CoA + ATP = ADP + CoA + H(+)</text>
        <dbReference type="Rhea" id="RHEA:18245"/>
        <dbReference type="ChEBI" id="CHEBI:15378"/>
        <dbReference type="ChEBI" id="CHEBI:30616"/>
        <dbReference type="ChEBI" id="CHEBI:57287"/>
        <dbReference type="ChEBI" id="CHEBI:57328"/>
        <dbReference type="ChEBI" id="CHEBI:456216"/>
        <dbReference type="EC" id="2.7.1.24"/>
    </reaction>
</comment>
<evidence type="ECO:0000256" key="3">
    <source>
        <dbReference type="ARBA" id="ARBA00022840"/>
    </source>
</evidence>
<proteinExistence type="inferred from homology"/>
<comment type="subcellular location">
    <subcellularLocation>
        <location evidence="5">Cytoplasm</location>
    </subcellularLocation>
</comment>
<dbReference type="KEGG" id="mya:MORIYA_3292"/>
<evidence type="ECO:0000256" key="5">
    <source>
        <dbReference type="HAMAP-Rule" id="MF_00376"/>
    </source>
</evidence>
<keyword evidence="5" id="KW-0963">Cytoplasm</keyword>
<dbReference type="UniPathway" id="UPA00241">
    <property type="reaction ID" value="UER00356"/>
</dbReference>
<dbReference type="AlphaFoldDB" id="A0A330LS17"/>
<evidence type="ECO:0000313" key="8">
    <source>
        <dbReference type="Proteomes" id="UP000250163"/>
    </source>
</evidence>
<dbReference type="PANTHER" id="PTHR10695">
    <property type="entry name" value="DEPHOSPHO-COA KINASE-RELATED"/>
    <property type="match status" value="1"/>
</dbReference>
<dbReference type="GO" id="GO:0015937">
    <property type="term" value="P:coenzyme A biosynthetic process"/>
    <property type="evidence" value="ECO:0007669"/>
    <property type="project" value="UniProtKB-UniRule"/>
</dbReference>
<organism evidence="7 8">
    <name type="scientific">Moritella yayanosii</name>
    <dbReference type="NCBI Taxonomy" id="69539"/>
    <lineage>
        <taxon>Bacteria</taxon>
        <taxon>Pseudomonadati</taxon>
        <taxon>Pseudomonadota</taxon>
        <taxon>Gammaproteobacteria</taxon>
        <taxon>Alteromonadales</taxon>
        <taxon>Moritellaceae</taxon>
        <taxon>Moritella</taxon>
    </lineage>
</organism>
<keyword evidence="3 5" id="KW-0067">ATP-binding</keyword>
<dbReference type="GO" id="GO:0005524">
    <property type="term" value="F:ATP binding"/>
    <property type="evidence" value="ECO:0007669"/>
    <property type="project" value="UniProtKB-UniRule"/>
</dbReference>
<evidence type="ECO:0000256" key="4">
    <source>
        <dbReference type="ARBA" id="ARBA00022993"/>
    </source>
</evidence>
<keyword evidence="4 5" id="KW-0173">Coenzyme A biosynthesis</keyword>
<comment type="similarity">
    <text evidence="1 5">Belongs to the CoaE family.</text>
</comment>
<comment type="pathway">
    <text evidence="5">Cofactor biosynthesis; coenzyme A biosynthesis; CoA from (R)-pantothenate: step 5/5.</text>
</comment>
<feature type="binding site" evidence="5">
    <location>
        <begin position="11"/>
        <end position="16"/>
    </location>
    <ligand>
        <name>ATP</name>
        <dbReference type="ChEBI" id="CHEBI:30616"/>
    </ligand>
</feature>
<dbReference type="PROSITE" id="PS51219">
    <property type="entry name" value="DPCK"/>
    <property type="match status" value="1"/>
</dbReference>
<evidence type="ECO:0000256" key="1">
    <source>
        <dbReference type="ARBA" id="ARBA00009018"/>
    </source>
</evidence>
<gene>
    <name evidence="5 7" type="primary">coaE</name>
    <name evidence="7" type="ORF">MORIYA_3292</name>
</gene>
<dbReference type="GO" id="GO:0005737">
    <property type="term" value="C:cytoplasm"/>
    <property type="evidence" value="ECO:0007669"/>
    <property type="project" value="UniProtKB-SubCell"/>
</dbReference>
<dbReference type="PANTHER" id="PTHR10695:SF46">
    <property type="entry name" value="BIFUNCTIONAL COENZYME A SYNTHASE-RELATED"/>
    <property type="match status" value="1"/>
</dbReference>
<dbReference type="RefSeq" id="WP_112716610.1">
    <property type="nucleotide sequence ID" value="NZ_LS483250.1"/>
</dbReference>
<sequence length="201" mass="21639">MYVVGLTGGIASGKTTVAALIAAQGINLVDADIVAREVVAIGSDGLKQISTHFGEQILQDDGSLNRALLRDTIFSNNANKQWLNHLLHPMIRAELLAQLAASNSPYTLLVVPLLVENKLTTLCDHVLVVDVEEQVQITRTIARDNVSVQQVKAILQSQATREQRLAAADSVVVNNGRQQLTSDVAVLHQKFLELATAGMAD</sequence>
<dbReference type="InterPro" id="IPR001977">
    <property type="entry name" value="Depp_CoAkinase"/>
</dbReference>
<dbReference type="NCBIfam" id="TIGR00152">
    <property type="entry name" value="dephospho-CoA kinase"/>
    <property type="match status" value="1"/>
</dbReference>
<evidence type="ECO:0000256" key="2">
    <source>
        <dbReference type="ARBA" id="ARBA00022741"/>
    </source>
</evidence>
<dbReference type="CDD" id="cd02022">
    <property type="entry name" value="DPCK"/>
    <property type="match status" value="1"/>
</dbReference>
<dbReference type="HAMAP" id="MF_00376">
    <property type="entry name" value="Dephospho_CoA_kinase"/>
    <property type="match status" value="1"/>
</dbReference>
<keyword evidence="5 7" id="KW-0418">Kinase</keyword>
<dbReference type="EC" id="2.7.1.24" evidence="5 6"/>
<dbReference type="GO" id="GO:0004140">
    <property type="term" value="F:dephospho-CoA kinase activity"/>
    <property type="evidence" value="ECO:0007669"/>
    <property type="project" value="UniProtKB-UniRule"/>
</dbReference>
<evidence type="ECO:0000256" key="6">
    <source>
        <dbReference type="NCBIfam" id="TIGR00152"/>
    </source>
</evidence>
<protein>
    <recommendedName>
        <fullName evidence="5 6">Dephospho-CoA kinase</fullName>
        <ecNumber evidence="5 6">2.7.1.24</ecNumber>
    </recommendedName>
    <alternativeName>
        <fullName evidence="5">Dephosphocoenzyme A kinase</fullName>
    </alternativeName>
</protein>
<dbReference type="InterPro" id="IPR027417">
    <property type="entry name" value="P-loop_NTPase"/>
</dbReference>
<dbReference type="OrthoDB" id="9812943at2"/>
<dbReference type="Gene3D" id="3.40.50.300">
    <property type="entry name" value="P-loop containing nucleotide triphosphate hydrolases"/>
    <property type="match status" value="1"/>
</dbReference>
<dbReference type="EMBL" id="LS483250">
    <property type="protein sequence ID" value="SQD79747.1"/>
    <property type="molecule type" value="Genomic_DNA"/>
</dbReference>
<name>A0A330LS17_9GAMM</name>
<keyword evidence="2 5" id="KW-0547">Nucleotide-binding</keyword>
<dbReference type="SUPFAM" id="SSF52540">
    <property type="entry name" value="P-loop containing nucleoside triphosphate hydrolases"/>
    <property type="match status" value="1"/>
</dbReference>